<dbReference type="SMART" id="SM00233">
    <property type="entry name" value="PH"/>
    <property type="match status" value="2"/>
</dbReference>
<dbReference type="InterPro" id="IPR051707">
    <property type="entry name" value="PI-Interact_SigTrans_Reg"/>
</dbReference>
<feature type="compositionally biased region" description="Polar residues" evidence="1">
    <location>
        <begin position="214"/>
        <end position="223"/>
    </location>
</feature>
<feature type="compositionally biased region" description="Low complexity" evidence="1">
    <location>
        <begin position="304"/>
        <end position="340"/>
    </location>
</feature>
<gene>
    <name evidence="3" type="ORF">FA09DRAFT_358091</name>
</gene>
<dbReference type="PANTHER" id="PTHR14336:SF8">
    <property type="entry name" value="PROTEIN OPY1"/>
    <property type="match status" value="1"/>
</dbReference>
<dbReference type="PANTHER" id="PTHR14336">
    <property type="entry name" value="TANDEM PH DOMAIN CONTAINING PROTEIN"/>
    <property type="match status" value="1"/>
</dbReference>
<sequence>MPATLAALRRGSASSQPSSQAPPQPVQQVPQPAPQQPQPHRSPSHRRGASSAGSAPESEADDEFGSGDDGDDGDEAALDDEGTAGEQLRNETTVKSGYLYKRGEKRKNWKKRWFVLRSSKLCYYKNEKEYQLLRFIDMGDVHTVASIELKRVEHAFGIVTSSRQYYVRASSKADKESWLAALLDVKEQVRQRSTITSSHERDDGDLPTPGEGANTPTPQTISVTIPGAGRYDAPARPRAIPGSLASPGGSSQQAGASRDGLAFSPLTATSLSASASEGEHGGQGLRAAAGASAEQFGLSYASQSSAGQSFGSSPPALRNGAAATAAAPSAARSPSPHLSSGEVSQSEGAARRRSVRQGSSSDRPPHAPRDTSVGSSGGEGRTTGWSLKPDSAPGSGASATAAAAAAAAAAAGAMSSSDEEEEDWDEDEVADLAMPLPGQPVAAPAQPQSAQGTPSASRTAPSAPQTPQRATDPNKVIHQGYLMKQSSRRKTWRKRWFVLTGSTLMYTRSHMDAKANRAIPLSSILDALEYTSKKTGQPVGGLSAPGGGPQSPVLQSPSHAGAPFSFSLPSAEGANASAGSDAAAPAAAAGQSAEATPTAAPGAERGASAPLLSPGASTSGTPAAATPSASAVSGVTSGLSNIGLGMGGVSVPGVGRGESQKRKKEHCFKILTPKRTFVVCAPTEEEEIKWLSAIQALLTRTRGQTQPPATPTPQLAAPAPAPSATLGSPTSASQSAKTALPARPVRSASSNSGATGAAPVQTAAQTLDEERSPQRPRVPSNASHRSIGASQA</sequence>
<dbReference type="PROSITE" id="PS50003">
    <property type="entry name" value="PH_DOMAIN"/>
    <property type="match status" value="2"/>
</dbReference>
<feature type="compositionally biased region" description="Pro residues" evidence="1">
    <location>
        <begin position="20"/>
        <end position="37"/>
    </location>
</feature>
<accession>A0A316ZK96</accession>
<feature type="domain" description="PH" evidence="2">
    <location>
        <begin position="92"/>
        <end position="187"/>
    </location>
</feature>
<dbReference type="Pfam" id="PF00169">
    <property type="entry name" value="PH"/>
    <property type="match status" value="2"/>
</dbReference>
<dbReference type="SUPFAM" id="SSF50729">
    <property type="entry name" value="PH domain-like"/>
    <property type="match status" value="2"/>
</dbReference>
<evidence type="ECO:0000256" key="1">
    <source>
        <dbReference type="SAM" id="MobiDB-lite"/>
    </source>
</evidence>
<feature type="region of interest" description="Disordered" evidence="1">
    <location>
        <begin position="535"/>
        <end position="567"/>
    </location>
</feature>
<name>A0A316ZK96_9BASI</name>
<feature type="region of interest" description="Disordered" evidence="1">
    <location>
        <begin position="1"/>
        <end position="89"/>
    </location>
</feature>
<feature type="region of interest" description="Disordered" evidence="1">
    <location>
        <begin position="190"/>
        <end position="258"/>
    </location>
</feature>
<reference evidence="3 4" key="1">
    <citation type="journal article" date="2018" name="Mol. Biol. Evol.">
        <title>Broad Genomic Sampling Reveals a Smut Pathogenic Ancestry of the Fungal Clade Ustilaginomycotina.</title>
        <authorList>
            <person name="Kijpornyongpan T."/>
            <person name="Mondo S.J."/>
            <person name="Barry K."/>
            <person name="Sandor L."/>
            <person name="Lee J."/>
            <person name="Lipzen A."/>
            <person name="Pangilinan J."/>
            <person name="LaButti K."/>
            <person name="Hainaut M."/>
            <person name="Henrissat B."/>
            <person name="Grigoriev I.V."/>
            <person name="Spatafora J.W."/>
            <person name="Aime M.C."/>
        </authorList>
    </citation>
    <scope>NUCLEOTIDE SEQUENCE [LARGE SCALE GENOMIC DNA]</scope>
    <source>
        <strain evidence="3 4">MCA 4186</strain>
    </source>
</reference>
<dbReference type="EMBL" id="KZ819284">
    <property type="protein sequence ID" value="PWO00724.1"/>
    <property type="molecule type" value="Genomic_DNA"/>
</dbReference>
<dbReference type="InterPro" id="IPR011993">
    <property type="entry name" value="PH-like_dom_sf"/>
</dbReference>
<feature type="compositionally biased region" description="Low complexity" evidence="1">
    <location>
        <begin position="703"/>
        <end position="733"/>
    </location>
</feature>
<feature type="compositionally biased region" description="Low complexity" evidence="1">
    <location>
        <begin position="439"/>
        <end position="457"/>
    </location>
</feature>
<feature type="compositionally biased region" description="Low complexity" evidence="1">
    <location>
        <begin position="747"/>
        <end position="758"/>
    </location>
</feature>
<organism evidence="3 4">
    <name type="scientific">Tilletiopsis washingtonensis</name>
    <dbReference type="NCBI Taxonomy" id="58919"/>
    <lineage>
        <taxon>Eukaryota</taxon>
        <taxon>Fungi</taxon>
        <taxon>Dikarya</taxon>
        <taxon>Basidiomycota</taxon>
        <taxon>Ustilaginomycotina</taxon>
        <taxon>Exobasidiomycetes</taxon>
        <taxon>Entylomatales</taxon>
        <taxon>Entylomatales incertae sedis</taxon>
        <taxon>Tilletiopsis</taxon>
    </lineage>
</organism>
<dbReference type="STRING" id="58919.A0A316ZK96"/>
<proteinExistence type="predicted"/>
<dbReference type="AlphaFoldDB" id="A0A316ZK96"/>
<feature type="region of interest" description="Disordered" evidence="1">
    <location>
        <begin position="703"/>
        <end position="792"/>
    </location>
</feature>
<dbReference type="RefSeq" id="XP_025601002.1">
    <property type="nucleotide sequence ID" value="XM_025744910.1"/>
</dbReference>
<feature type="compositionally biased region" description="Polar residues" evidence="1">
    <location>
        <begin position="458"/>
        <end position="471"/>
    </location>
</feature>
<feature type="compositionally biased region" description="Acidic residues" evidence="1">
    <location>
        <begin position="58"/>
        <end position="83"/>
    </location>
</feature>
<dbReference type="Proteomes" id="UP000245946">
    <property type="component" value="Unassembled WGS sequence"/>
</dbReference>
<evidence type="ECO:0000259" key="2">
    <source>
        <dbReference type="PROSITE" id="PS50003"/>
    </source>
</evidence>
<dbReference type="FunFam" id="2.30.29.30:FF:000286">
    <property type="entry name" value="PH-protein kinase domain containing protein"/>
    <property type="match status" value="1"/>
</dbReference>
<feature type="compositionally biased region" description="Low complexity" evidence="1">
    <location>
        <begin position="239"/>
        <end position="258"/>
    </location>
</feature>
<protein>
    <submittedName>
        <fullName evidence="3">PH domain-like protein</fullName>
    </submittedName>
</protein>
<dbReference type="Gene3D" id="2.30.29.30">
    <property type="entry name" value="Pleckstrin-homology domain (PH domain)/Phosphotyrosine-binding domain (PTB)"/>
    <property type="match status" value="3"/>
</dbReference>
<feature type="compositionally biased region" description="Polar residues" evidence="1">
    <location>
        <begin position="780"/>
        <end position="792"/>
    </location>
</feature>
<keyword evidence="4" id="KW-1185">Reference proteome</keyword>
<feature type="compositionally biased region" description="Low complexity" evidence="1">
    <location>
        <begin position="390"/>
        <end position="399"/>
    </location>
</feature>
<feature type="region of interest" description="Disordered" evidence="1">
    <location>
        <begin position="436"/>
        <end position="484"/>
    </location>
</feature>
<feature type="region of interest" description="Disordered" evidence="1">
    <location>
        <begin position="304"/>
        <end position="399"/>
    </location>
</feature>
<evidence type="ECO:0000313" key="3">
    <source>
        <dbReference type="EMBL" id="PWO00724.1"/>
    </source>
</evidence>
<feature type="region of interest" description="Disordered" evidence="1">
    <location>
        <begin position="585"/>
        <end position="634"/>
    </location>
</feature>
<dbReference type="InterPro" id="IPR001849">
    <property type="entry name" value="PH_domain"/>
</dbReference>
<feature type="domain" description="PH" evidence="2">
    <location>
        <begin position="475"/>
        <end position="699"/>
    </location>
</feature>
<dbReference type="GeneID" id="37272454"/>
<dbReference type="OrthoDB" id="2157866at2759"/>
<evidence type="ECO:0000313" key="4">
    <source>
        <dbReference type="Proteomes" id="UP000245946"/>
    </source>
</evidence>